<feature type="compositionally biased region" description="Low complexity" evidence="10">
    <location>
        <begin position="83"/>
        <end position="98"/>
    </location>
</feature>
<feature type="region of interest" description="Disordered" evidence="10">
    <location>
        <begin position="69"/>
        <end position="120"/>
    </location>
</feature>
<keyword evidence="1 9" id="KW-0479">Metal-binding</keyword>
<dbReference type="GO" id="GO:0003677">
    <property type="term" value="F:DNA binding"/>
    <property type="evidence" value="ECO:0007669"/>
    <property type="project" value="UniProtKB-UniRule"/>
</dbReference>
<dbReference type="PROSITE" id="PS01361">
    <property type="entry name" value="ZF_DOF_1"/>
    <property type="match status" value="1"/>
</dbReference>
<gene>
    <name evidence="12" type="ORF">J1N35_031400</name>
</gene>
<dbReference type="EMBL" id="JAIQCV010000009">
    <property type="protein sequence ID" value="KAH1066413.1"/>
    <property type="molecule type" value="Genomic_DNA"/>
</dbReference>
<evidence type="ECO:0000256" key="9">
    <source>
        <dbReference type="RuleBase" id="RU369094"/>
    </source>
</evidence>
<keyword evidence="6 9" id="KW-0804">Transcription</keyword>
<evidence type="ECO:0000256" key="4">
    <source>
        <dbReference type="ARBA" id="ARBA00023015"/>
    </source>
</evidence>
<feature type="domain" description="Dof-type" evidence="11">
    <location>
        <begin position="28"/>
        <end position="82"/>
    </location>
</feature>
<organism evidence="12 13">
    <name type="scientific">Gossypium stocksii</name>
    <dbReference type="NCBI Taxonomy" id="47602"/>
    <lineage>
        <taxon>Eukaryota</taxon>
        <taxon>Viridiplantae</taxon>
        <taxon>Streptophyta</taxon>
        <taxon>Embryophyta</taxon>
        <taxon>Tracheophyta</taxon>
        <taxon>Spermatophyta</taxon>
        <taxon>Magnoliopsida</taxon>
        <taxon>eudicotyledons</taxon>
        <taxon>Gunneridae</taxon>
        <taxon>Pentapetalae</taxon>
        <taxon>rosids</taxon>
        <taxon>malvids</taxon>
        <taxon>Malvales</taxon>
        <taxon>Malvaceae</taxon>
        <taxon>Malvoideae</taxon>
        <taxon>Gossypium</taxon>
    </lineage>
</organism>
<evidence type="ECO:0000256" key="8">
    <source>
        <dbReference type="PROSITE-ProRule" id="PRU00071"/>
    </source>
</evidence>
<dbReference type="OrthoDB" id="1927254at2759"/>
<evidence type="ECO:0000256" key="1">
    <source>
        <dbReference type="ARBA" id="ARBA00022723"/>
    </source>
</evidence>
<dbReference type="GO" id="GO:0003700">
    <property type="term" value="F:DNA-binding transcription factor activity"/>
    <property type="evidence" value="ECO:0007669"/>
    <property type="project" value="UniProtKB-UniRule"/>
</dbReference>
<dbReference type="PANTHER" id="PTHR31992">
    <property type="entry name" value="DOF ZINC FINGER PROTEIN DOF1.4-RELATED"/>
    <property type="match status" value="1"/>
</dbReference>
<evidence type="ECO:0000256" key="10">
    <source>
        <dbReference type="SAM" id="MobiDB-lite"/>
    </source>
</evidence>
<proteinExistence type="predicted"/>
<dbReference type="PANTHER" id="PTHR31992:SF345">
    <property type="entry name" value="DOF ZINC FINGER PROTEIN"/>
    <property type="match status" value="1"/>
</dbReference>
<evidence type="ECO:0000256" key="7">
    <source>
        <dbReference type="ARBA" id="ARBA00023242"/>
    </source>
</evidence>
<keyword evidence="7 8" id="KW-0539">Nucleus</keyword>
<keyword evidence="5 8" id="KW-0238">DNA-binding</keyword>
<feature type="compositionally biased region" description="Low complexity" evidence="10">
    <location>
        <begin position="175"/>
        <end position="184"/>
    </location>
</feature>
<dbReference type="Proteomes" id="UP000828251">
    <property type="component" value="Unassembled WGS sequence"/>
</dbReference>
<comment type="caution">
    <text evidence="12">The sequence shown here is derived from an EMBL/GenBank/DDBJ whole genome shotgun (WGS) entry which is preliminary data.</text>
</comment>
<accession>A0A9D3ZUT8</accession>
<dbReference type="GO" id="GO:0008270">
    <property type="term" value="F:zinc ion binding"/>
    <property type="evidence" value="ECO:0007669"/>
    <property type="project" value="UniProtKB-KW"/>
</dbReference>
<reference evidence="12 13" key="1">
    <citation type="journal article" date="2021" name="Plant Biotechnol. J.">
        <title>Multi-omics assisted identification of the key and species-specific regulatory components of drought-tolerant mechanisms in Gossypium stocksii.</title>
        <authorList>
            <person name="Yu D."/>
            <person name="Ke L."/>
            <person name="Zhang D."/>
            <person name="Wu Y."/>
            <person name="Sun Y."/>
            <person name="Mei J."/>
            <person name="Sun J."/>
            <person name="Sun Y."/>
        </authorList>
    </citation>
    <scope>NUCLEOTIDE SEQUENCE [LARGE SCALE GENOMIC DNA]</scope>
    <source>
        <strain evidence="13">cv. E1</strain>
        <tissue evidence="12">Leaf</tissue>
    </source>
</reference>
<dbReference type="InterPro" id="IPR045174">
    <property type="entry name" value="Dof"/>
</dbReference>
<comment type="function">
    <text evidence="9">Transcription factor that binds specifically to a 5'-AA[AG]G-3' consensus core sequence.</text>
</comment>
<keyword evidence="2 8" id="KW-0863">Zinc-finger</keyword>
<keyword evidence="4 9" id="KW-0805">Transcription regulation</keyword>
<protein>
    <recommendedName>
        <fullName evidence="9">Dof zinc finger protein</fullName>
    </recommendedName>
</protein>
<keyword evidence="13" id="KW-1185">Reference proteome</keyword>
<evidence type="ECO:0000256" key="2">
    <source>
        <dbReference type="ARBA" id="ARBA00022771"/>
    </source>
</evidence>
<dbReference type="AlphaFoldDB" id="A0A9D3ZUT8"/>
<dbReference type="GO" id="GO:0005634">
    <property type="term" value="C:nucleus"/>
    <property type="evidence" value="ECO:0007669"/>
    <property type="project" value="UniProtKB-SubCell"/>
</dbReference>
<feature type="region of interest" description="Disordered" evidence="10">
    <location>
        <begin position="175"/>
        <end position="229"/>
    </location>
</feature>
<dbReference type="Pfam" id="PF02701">
    <property type="entry name" value="Zn_ribbon_Dof"/>
    <property type="match status" value="1"/>
</dbReference>
<evidence type="ECO:0000313" key="12">
    <source>
        <dbReference type="EMBL" id="KAH1066413.1"/>
    </source>
</evidence>
<feature type="compositionally biased region" description="Polar residues" evidence="10">
    <location>
        <begin position="99"/>
        <end position="112"/>
    </location>
</feature>
<feature type="compositionally biased region" description="Basic and acidic residues" evidence="10">
    <location>
        <begin position="206"/>
        <end position="221"/>
    </location>
</feature>
<dbReference type="InterPro" id="IPR003851">
    <property type="entry name" value="Znf_Dof"/>
</dbReference>
<evidence type="ECO:0000259" key="11">
    <source>
        <dbReference type="PROSITE" id="PS50884"/>
    </source>
</evidence>
<evidence type="ECO:0000256" key="5">
    <source>
        <dbReference type="ARBA" id="ARBA00023125"/>
    </source>
</evidence>
<evidence type="ECO:0000313" key="13">
    <source>
        <dbReference type="Proteomes" id="UP000828251"/>
    </source>
</evidence>
<dbReference type="PROSITE" id="PS50884">
    <property type="entry name" value="ZF_DOF_2"/>
    <property type="match status" value="1"/>
</dbReference>
<comment type="subcellular location">
    <subcellularLocation>
        <location evidence="8 9">Nucleus</location>
    </subcellularLocation>
</comment>
<keyword evidence="3 9" id="KW-0862">Zinc</keyword>
<name>A0A9D3ZUT8_9ROSI</name>
<evidence type="ECO:0000256" key="6">
    <source>
        <dbReference type="ARBA" id="ARBA00023163"/>
    </source>
</evidence>
<evidence type="ECO:0000256" key="3">
    <source>
        <dbReference type="ARBA" id="ARBA00022833"/>
    </source>
</evidence>
<sequence length="258" mass="27825">MLLGLIEMQDPTGFQQMKAPVFPEQEQLKCPRCDSTNTKFCYYNNYNLAQPRHFCKSCRRYWTKGGALRNIPVGGGTRKNSKRSSSSSDSSSQPKRQSNPAPDSIRNQNLPDSSPPPTIPQQVLLSSAVQNSVSDADQTRMYVLSLDHQARKMTDSGGSFSSLLASSGQFGNLLNGLNPNGSGSETAHTDDFGGNLASGRGIGPSSDRDPRLRESNNRNDESYFGVQGGGGGGDTNCWTGCSNGWPDLAIYTPGSSFH</sequence>